<dbReference type="Gene3D" id="3.20.20.80">
    <property type="entry name" value="Glycosidases"/>
    <property type="match status" value="1"/>
</dbReference>
<comment type="caution">
    <text evidence="5">The sequence shown here is derived from an EMBL/GenBank/DDBJ whole genome shotgun (WGS) entry which is preliminary data.</text>
</comment>
<dbReference type="PANTHER" id="PTHR43405:SF1">
    <property type="entry name" value="GLYCOSYL HYDROLASE DIGH"/>
    <property type="match status" value="1"/>
</dbReference>
<feature type="chain" id="PRO_5035273530" evidence="2">
    <location>
        <begin position="20"/>
        <end position="541"/>
    </location>
</feature>
<keyword evidence="6" id="KW-1185">Reference proteome</keyword>
<proteinExistence type="predicted"/>
<dbReference type="RefSeq" id="WP_210511037.1">
    <property type="nucleotide sequence ID" value="NZ_JAFIDN010000003.1"/>
</dbReference>
<feature type="domain" description="Golvesin/Xly CBD-like" evidence="4">
    <location>
        <begin position="413"/>
        <end position="533"/>
    </location>
</feature>
<dbReference type="SUPFAM" id="SSF51445">
    <property type="entry name" value="(Trans)glycosidases"/>
    <property type="match status" value="1"/>
</dbReference>
<feature type="domain" description="Glycosyl hydrolase-like 10" evidence="3">
    <location>
        <begin position="32"/>
        <end position="308"/>
    </location>
</feature>
<evidence type="ECO:0000313" key="6">
    <source>
        <dbReference type="Proteomes" id="UP000673975"/>
    </source>
</evidence>
<dbReference type="InterPro" id="IPR017853">
    <property type="entry name" value="GH"/>
</dbReference>
<protein>
    <submittedName>
        <fullName evidence="5">Family 10 glycosylhydrolase</fullName>
    </submittedName>
</protein>
<reference evidence="5" key="1">
    <citation type="submission" date="2021-02" db="EMBL/GenBank/DDBJ databases">
        <title>Natronogracilivirga saccharolytica gen. nov. sp. nov. a new anaerobic, haloalkiliphilic carbohydrate-fermenting bacterium from soda lake and proposing of Cyclonatronumiaceae fam. nov. in the phylum Balneolaeota.</title>
        <authorList>
            <person name="Zhilina T.N."/>
            <person name="Sorokin D.Y."/>
            <person name="Zavarzina D.G."/>
            <person name="Toshchakov S.V."/>
            <person name="Kublanov I.V."/>
        </authorList>
    </citation>
    <scope>NUCLEOTIDE SEQUENCE</scope>
    <source>
        <strain evidence="5">Z-1702</strain>
    </source>
</reference>
<feature type="signal peptide" evidence="2">
    <location>
        <begin position="1"/>
        <end position="19"/>
    </location>
</feature>
<evidence type="ECO:0000256" key="1">
    <source>
        <dbReference type="ARBA" id="ARBA00022729"/>
    </source>
</evidence>
<evidence type="ECO:0000256" key="2">
    <source>
        <dbReference type="SAM" id="SignalP"/>
    </source>
</evidence>
<name>A0A8J7RJ11_9BACT</name>
<dbReference type="InterPro" id="IPR052177">
    <property type="entry name" value="Divisome_Glycosyl_Hydrolase"/>
</dbReference>
<keyword evidence="1 2" id="KW-0732">Signal</keyword>
<dbReference type="AlphaFoldDB" id="A0A8J7RJ11"/>
<gene>
    <name evidence="5" type="ORF">NATSA_05650</name>
</gene>
<evidence type="ECO:0000313" key="5">
    <source>
        <dbReference type="EMBL" id="MBP3192142.1"/>
    </source>
</evidence>
<dbReference type="EMBL" id="JAFIDN010000003">
    <property type="protein sequence ID" value="MBP3192142.1"/>
    <property type="molecule type" value="Genomic_DNA"/>
</dbReference>
<dbReference type="Pfam" id="PF02638">
    <property type="entry name" value="GHL10"/>
    <property type="match status" value="1"/>
</dbReference>
<accession>A0A8J7RJ11</accession>
<organism evidence="5 6">
    <name type="scientific">Natronogracilivirga saccharolytica</name>
    <dbReference type="NCBI Taxonomy" id="2812953"/>
    <lineage>
        <taxon>Bacteria</taxon>
        <taxon>Pseudomonadati</taxon>
        <taxon>Balneolota</taxon>
        <taxon>Balneolia</taxon>
        <taxon>Balneolales</taxon>
        <taxon>Cyclonatronaceae</taxon>
        <taxon>Natronogracilivirga</taxon>
    </lineage>
</organism>
<sequence length="541" mass="63151">MNQTLLWLVAAAIAFGSLAACSEIETPDDRMELRGVWITNVDSDVMFDRQSTAEAMEYLSERGFNIVFPVVWNAGYTLYPSEVMVEYFGEDYRIDPRFTDPERDPLKDIIVEARKHGMEVMPWFEYGFASSHDEGGGHILESYPHWAAKDSSGVLLSKNNFEWMNAFHYEVQEFILALIAEVIEMYDVDGIQGDDRLPALPAEGGYSDYTRELYKEEFGEEPPLDPREEPFLQWKADRLSDFGEQMYEMVKSYDPELSVSLSPSIYDWSKDEYLQDWTEWVRRGTVDLLHPQIYRYDIEAYLDELEVQHNYFLEALEERDPESERDHEIFHAPGVLIKVGDNYNGPEYVRQALDRHHELGLNGEVYFFYEGLFEENDNLGDSIYAHHYRKPAFLPHRDSERRKPSYRLPHDYADTTNTGTWQVSEHPGAWGNRLMVSDNADASNRLRLFVSDEGHYDIMVHVPFDNMPEEKVTYVLELPEEQFEYTLDTSGLTQGGWHILDTRYFAQGERFHMTVKQSENSAGTVWFDGLMFQRNHHHAIR</sequence>
<dbReference type="PANTHER" id="PTHR43405">
    <property type="entry name" value="GLYCOSYL HYDROLASE DIGH"/>
    <property type="match status" value="1"/>
</dbReference>
<dbReference type="Proteomes" id="UP000673975">
    <property type="component" value="Unassembled WGS sequence"/>
</dbReference>
<dbReference type="InterPro" id="IPR033803">
    <property type="entry name" value="CBD-like_Golvesin-Xly"/>
</dbReference>
<evidence type="ECO:0000259" key="4">
    <source>
        <dbReference type="Pfam" id="PF25275"/>
    </source>
</evidence>
<evidence type="ECO:0000259" key="3">
    <source>
        <dbReference type="Pfam" id="PF02638"/>
    </source>
</evidence>
<dbReference type="InterPro" id="IPR003790">
    <property type="entry name" value="GHL10"/>
</dbReference>
<dbReference type="Pfam" id="PF25275">
    <property type="entry name" value="Golvesin_C"/>
    <property type="match status" value="1"/>
</dbReference>